<feature type="non-terminal residue" evidence="2">
    <location>
        <position position="1"/>
    </location>
</feature>
<comment type="caution">
    <text evidence="2">The sequence shown here is derived from an EMBL/GenBank/DDBJ whole genome shotgun (WGS) entry which is preliminary data.</text>
</comment>
<accession>A0A5J9U9Q3</accession>
<dbReference type="OrthoDB" id="1883087at2759"/>
<dbReference type="CDD" id="cd00121">
    <property type="entry name" value="MATH"/>
    <property type="match status" value="1"/>
</dbReference>
<dbReference type="PANTHER" id="PTHR46162">
    <property type="entry name" value="TRAF-LIKE FAMILY PROTEIN"/>
    <property type="match status" value="1"/>
</dbReference>
<dbReference type="AlphaFoldDB" id="A0A5J9U9Q3"/>
<feature type="domain" description="MATH" evidence="1">
    <location>
        <begin position="75"/>
        <end position="203"/>
    </location>
</feature>
<name>A0A5J9U9Q3_9POAL</name>
<dbReference type="Proteomes" id="UP000324897">
    <property type="component" value="Chromosome 7"/>
</dbReference>
<gene>
    <name evidence="2" type="ORF">EJB05_36670</name>
</gene>
<feature type="non-terminal residue" evidence="2">
    <location>
        <position position="203"/>
    </location>
</feature>
<organism evidence="2 3">
    <name type="scientific">Eragrostis curvula</name>
    <name type="common">weeping love grass</name>
    <dbReference type="NCBI Taxonomy" id="38414"/>
    <lineage>
        <taxon>Eukaryota</taxon>
        <taxon>Viridiplantae</taxon>
        <taxon>Streptophyta</taxon>
        <taxon>Embryophyta</taxon>
        <taxon>Tracheophyta</taxon>
        <taxon>Spermatophyta</taxon>
        <taxon>Magnoliopsida</taxon>
        <taxon>Liliopsida</taxon>
        <taxon>Poales</taxon>
        <taxon>Poaceae</taxon>
        <taxon>PACMAD clade</taxon>
        <taxon>Chloridoideae</taxon>
        <taxon>Eragrostideae</taxon>
        <taxon>Eragrostidinae</taxon>
        <taxon>Eragrostis</taxon>
    </lineage>
</organism>
<dbReference type="Pfam" id="PF22486">
    <property type="entry name" value="MATH_2"/>
    <property type="match status" value="1"/>
</dbReference>
<evidence type="ECO:0000313" key="3">
    <source>
        <dbReference type="Proteomes" id="UP000324897"/>
    </source>
</evidence>
<sequence>SYNFHAKKTRSRRKCLIPLEELLKFCEFLVDDSCAFSVRILKVDVSSPEKKPGVFPDKSITAVQNLFLKNKEFIDGTYTWSLKKITWTLKEILELKHRALSPVFTVGGHKWRIQIYPLGDRSSTRSVSLYLQMLELDPKELSAESRMMIELTLSILDQKHGQNYSLTGRFVFGRNVCWGWRKFVPQETLMDRRKAILWGRSAL</sequence>
<keyword evidence="3" id="KW-1185">Reference proteome</keyword>
<dbReference type="InterPro" id="IPR002083">
    <property type="entry name" value="MATH/TRAF_dom"/>
</dbReference>
<dbReference type="PROSITE" id="PS50144">
    <property type="entry name" value="MATH"/>
    <property type="match status" value="1"/>
</dbReference>
<dbReference type="EMBL" id="RWGY01000029">
    <property type="protein sequence ID" value="TVU20462.1"/>
    <property type="molecule type" value="Genomic_DNA"/>
</dbReference>
<reference evidence="2 3" key="1">
    <citation type="journal article" date="2019" name="Sci. Rep.">
        <title>A high-quality genome of Eragrostis curvula grass provides insights into Poaceae evolution and supports new strategies to enhance forage quality.</title>
        <authorList>
            <person name="Carballo J."/>
            <person name="Santos B.A.C.M."/>
            <person name="Zappacosta D."/>
            <person name="Garbus I."/>
            <person name="Selva J.P."/>
            <person name="Gallo C.A."/>
            <person name="Diaz A."/>
            <person name="Albertini E."/>
            <person name="Caccamo M."/>
            <person name="Echenique V."/>
        </authorList>
    </citation>
    <scope>NUCLEOTIDE SEQUENCE [LARGE SCALE GENOMIC DNA]</scope>
    <source>
        <strain evidence="3">cv. Victoria</strain>
        <tissue evidence="2">Leaf</tissue>
    </source>
</reference>
<evidence type="ECO:0000259" key="1">
    <source>
        <dbReference type="PROSITE" id="PS50144"/>
    </source>
</evidence>
<dbReference type="PANTHER" id="PTHR46162:SF2">
    <property type="entry name" value="ANKYRIN REPEAT-CONTAINING PROTEIN-RELATED"/>
    <property type="match status" value="1"/>
</dbReference>
<dbReference type="Gene3D" id="2.60.210.10">
    <property type="entry name" value="Apoptosis, Tumor Necrosis Factor Receptor Associated Protein 2, Chain A"/>
    <property type="match status" value="1"/>
</dbReference>
<proteinExistence type="predicted"/>
<dbReference type="InterPro" id="IPR008974">
    <property type="entry name" value="TRAF-like"/>
</dbReference>
<dbReference type="SUPFAM" id="SSF49599">
    <property type="entry name" value="TRAF domain-like"/>
    <property type="match status" value="1"/>
</dbReference>
<evidence type="ECO:0000313" key="2">
    <source>
        <dbReference type="EMBL" id="TVU20462.1"/>
    </source>
</evidence>
<protein>
    <recommendedName>
        <fullName evidence="1">MATH domain-containing protein</fullName>
    </recommendedName>
</protein>
<dbReference type="Gramene" id="TVU20462">
    <property type="protein sequence ID" value="TVU20462"/>
    <property type="gene ID" value="EJB05_36670"/>
</dbReference>
<dbReference type="SMART" id="SM00061">
    <property type="entry name" value="MATH"/>
    <property type="match status" value="1"/>
</dbReference>